<dbReference type="Gene3D" id="2.30.30.940">
    <property type="match status" value="1"/>
</dbReference>
<dbReference type="InterPro" id="IPR014059">
    <property type="entry name" value="TraI/TrwC_relax"/>
</dbReference>
<evidence type="ECO:0000313" key="4">
    <source>
        <dbReference type="Proteomes" id="UP000184517"/>
    </source>
</evidence>
<dbReference type="AlphaFoldDB" id="A0A1M5B6T9"/>
<dbReference type="InterPro" id="IPR027351">
    <property type="entry name" value="(+)RNA_virus_helicase_core_dom"/>
</dbReference>
<dbReference type="Proteomes" id="UP000184517">
    <property type="component" value="Unassembled WGS sequence"/>
</dbReference>
<evidence type="ECO:0000259" key="2">
    <source>
        <dbReference type="Pfam" id="PF08751"/>
    </source>
</evidence>
<organism evidence="3 4">
    <name type="scientific">Marinomonas polaris DSM 16579</name>
    <dbReference type="NCBI Taxonomy" id="1122206"/>
    <lineage>
        <taxon>Bacteria</taxon>
        <taxon>Pseudomonadati</taxon>
        <taxon>Pseudomonadota</taxon>
        <taxon>Gammaproteobacteria</taxon>
        <taxon>Oceanospirillales</taxon>
        <taxon>Oceanospirillaceae</taxon>
        <taxon>Marinomonas</taxon>
    </lineage>
</organism>
<dbReference type="SUPFAM" id="SSF52540">
    <property type="entry name" value="P-loop containing nucleoside triphosphate hydrolases"/>
    <property type="match status" value="2"/>
</dbReference>
<feature type="domain" description="TrwC relaxase" evidence="2">
    <location>
        <begin position="10"/>
        <end position="284"/>
    </location>
</feature>
<dbReference type="EMBL" id="FQVF01000007">
    <property type="protein sequence ID" value="SHF38140.1"/>
    <property type="molecule type" value="Genomic_DNA"/>
</dbReference>
<dbReference type="InterPro" id="IPR014862">
    <property type="entry name" value="TrwC"/>
</dbReference>
<name>A0A1M5B6T9_9GAMM</name>
<dbReference type="STRING" id="1122206.SAMN02745753_01844"/>
<dbReference type="Pfam" id="PF13604">
    <property type="entry name" value="AAA_30"/>
    <property type="match status" value="1"/>
</dbReference>
<dbReference type="SUPFAM" id="SSF55464">
    <property type="entry name" value="Origin of replication-binding domain, RBD-like"/>
    <property type="match status" value="1"/>
</dbReference>
<dbReference type="Pfam" id="PF01443">
    <property type="entry name" value="Viral_helicase1"/>
    <property type="match status" value="1"/>
</dbReference>
<protein>
    <submittedName>
        <fullName evidence="3">Conjugative relaxase domain-containing protein, TrwC/TraI family</fullName>
    </submittedName>
</protein>
<dbReference type="OrthoDB" id="1634048at2"/>
<proteinExistence type="predicted"/>
<keyword evidence="4" id="KW-1185">Reference proteome</keyword>
<gene>
    <name evidence="3" type="ORF">SAMN02745753_01844</name>
</gene>
<sequence length="857" mass="96327">MMSISPVNNVAYYMNLAKEDYYSGHGEPKGSWFGIGARILGLHGKTIDDKDYQQLMAGFSPSGEPLVQNAGKDNRRAAWDCTLSAPKSVSIVWASASPQLKKKIEAAKSQAVHKTIRFMERQVATTRRGKNSLKHEKASGFVIAAFSHCTNRNENLPEPQLHDHLLIINSLFREDGTWGAVESNSIYRWKMATGAIYRAELAFQMQKLGFEIELDGDSFHLKGVSKKACDAYSSRAKEINKELKKAGIKSSSSKEGARIKTITRKAKKTVDKDTLFQKWKIELEKYGLTESFIDSLTLSEKITQPQELDQSVILSELTERKAIFTKQDLFKETAIRASHCGMSAIQAEEFALLTLENEEVISLNSENGFVQQFTTEDVITSERLMVQDAQFLAQSHTKTMNKQQVNEAISLAEKQLHFSFDEEQKAAIQYTLCSGDLSITQGSAGAGKTTLMLAAKIACEQQGRRIQGACIAKKAADNLMQETGIQSHTVASLVHAINDNKHPLKNVDILVVDEAGLLPSTDLQILLFEAKVSNCKIILTGEDKQLDAINRGGVLRYLSRPEILGAQRIETIRRQRQDWAKQVVTDLRDGHSARALHSLKENNCLHWSESNDKAKEALIQDWHRYQYENPNKKSLVLAQQWKDVKALSEAIRNIHIAEGRVGAEHIPLKCSVAEKSFEYKYSVGDRVKFCRNEYRSLRVSNGTLGTIKGIQQLENDVQFTIEVDDKRTISFLASSYSDELGAHLCHAYALTIFSSQGTTINGNTFTLYNGSMNRANTYVALSRHKDESHLYINSAEMNERCRTKDISVEPTQEMREAQLAELTRRDNYHSLAIEHLTKKEAQQERESQQLHVAELEI</sequence>
<dbReference type="GO" id="GO:0005524">
    <property type="term" value="F:ATP binding"/>
    <property type="evidence" value="ECO:0007669"/>
    <property type="project" value="InterPro"/>
</dbReference>
<dbReference type="NCBIfam" id="NF041492">
    <property type="entry name" value="MobF"/>
    <property type="match status" value="1"/>
</dbReference>
<dbReference type="RefSeq" id="WP_072839412.1">
    <property type="nucleotide sequence ID" value="NZ_FQVF01000007.1"/>
</dbReference>
<dbReference type="Pfam" id="PF08751">
    <property type="entry name" value="TrwC"/>
    <property type="match status" value="1"/>
</dbReference>
<dbReference type="Gene3D" id="3.40.50.300">
    <property type="entry name" value="P-loop containing nucleotide triphosphate hydrolases"/>
    <property type="match status" value="2"/>
</dbReference>
<feature type="domain" description="(+)RNA virus helicase C-terminal" evidence="1">
    <location>
        <begin position="687"/>
        <end position="791"/>
    </location>
</feature>
<evidence type="ECO:0000259" key="1">
    <source>
        <dbReference type="Pfam" id="PF01443"/>
    </source>
</evidence>
<evidence type="ECO:0000313" key="3">
    <source>
        <dbReference type="EMBL" id="SHF38140.1"/>
    </source>
</evidence>
<dbReference type="NCBIfam" id="TIGR02686">
    <property type="entry name" value="relax_trwC"/>
    <property type="match status" value="1"/>
</dbReference>
<accession>A0A1M5B6T9</accession>
<reference evidence="4" key="1">
    <citation type="submission" date="2016-11" db="EMBL/GenBank/DDBJ databases">
        <authorList>
            <person name="Varghese N."/>
            <person name="Submissions S."/>
        </authorList>
    </citation>
    <scope>NUCLEOTIDE SEQUENCE [LARGE SCALE GENOMIC DNA]</scope>
    <source>
        <strain evidence="4">DSM 16579</strain>
    </source>
</reference>
<dbReference type="InterPro" id="IPR027417">
    <property type="entry name" value="P-loop_NTPase"/>
</dbReference>